<keyword evidence="3" id="KW-1185">Reference proteome</keyword>
<evidence type="ECO:0000313" key="2">
    <source>
        <dbReference type="EMBL" id="OWP02779.1"/>
    </source>
</evidence>
<proteinExistence type="predicted"/>
<gene>
    <name evidence="2" type="ORF">B2J93_9053</name>
</gene>
<reference evidence="2 3" key="1">
    <citation type="submission" date="2017-04" db="EMBL/GenBank/DDBJ databases">
        <title>Draft genome sequence of Marssonina coronaria NL1: causal agent of apple blotch.</title>
        <authorList>
            <person name="Cheng Q."/>
        </authorList>
    </citation>
    <scope>NUCLEOTIDE SEQUENCE [LARGE SCALE GENOMIC DNA]</scope>
    <source>
        <strain evidence="2 3">NL1</strain>
    </source>
</reference>
<dbReference type="InParanoid" id="A0A218Z3Y6"/>
<evidence type="ECO:0008006" key="4">
    <source>
        <dbReference type="Google" id="ProtNLM"/>
    </source>
</evidence>
<protein>
    <recommendedName>
        <fullName evidence="4">F-box domain-containing protein</fullName>
    </recommendedName>
</protein>
<name>A0A218Z3Y6_9HELO</name>
<accession>A0A218Z3Y6</accession>
<comment type="caution">
    <text evidence="2">The sequence shown here is derived from an EMBL/GenBank/DDBJ whole genome shotgun (WGS) entry which is preliminary data.</text>
</comment>
<evidence type="ECO:0000313" key="3">
    <source>
        <dbReference type="Proteomes" id="UP000242519"/>
    </source>
</evidence>
<dbReference type="Proteomes" id="UP000242519">
    <property type="component" value="Unassembled WGS sequence"/>
</dbReference>
<dbReference type="OrthoDB" id="5281682at2759"/>
<sequence length="569" mass="63149">MHADTIPPRVEESSHSLLTPIMTTASTPATLGPSTPTNVRSVPLDKADFLGDDIVPPARPKSTPFPNHESTEGDIHCTRLVDMERLDDFNSAQADATLPDHSSERPASTKSALAGLPIEIHESILDHLFGVRASASSRTAAAGNTKILRGWGTALRHSRRREVSDLALVSKRWRELVQDRLYRHLKIKGTRESVDQSIMYFFRHPNLCSYVKHIEIWFPVFQQKNPAFDRSLADTGTTITYQSPSNNCTLAEVFRFVKVTFAEACILTLEGGERKKPPMVRHFQDPAAANLPTISTIRTLVCKGQWNLIRTETDFQNIVAALPNLTEWHASYARPKSKSYLSMATILPKLPQNLTHLNVCLEADYRREAVSPLFFKKVGGITHFCVEMAKSIPTLEHLSYTGRVCRSFFDQGAKLSSSRRSRLKSVDLVVKNVCRPTVVWNDGSGITDGGFIAAFEALVVAGVRSLERLAALQFLRIRFLDLDSQVPALNPYFQLAAKQCSGLWSEPIIEALARTRPSAAFVEKPGDLDDINFKDGQFLTPPTFSKTKPLSIKISTYAAFTGTSGITIN</sequence>
<dbReference type="STRING" id="503106.A0A218Z3Y6"/>
<dbReference type="EMBL" id="MZNU01000210">
    <property type="protein sequence ID" value="OWP02779.1"/>
    <property type="molecule type" value="Genomic_DNA"/>
</dbReference>
<evidence type="ECO:0000256" key="1">
    <source>
        <dbReference type="SAM" id="MobiDB-lite"/>
    </source>
</evidence>
<organism evidence="2 3">
    <name type="scientific">Diplocarpon coronariae</name>
    <dbReference type="NCBI Taxonomy" id="2795749"/>
    <lineage>
        <taxon>Eukaryota</taxon>
        <taxon>Fungi</taxon>
        <taxon>Dikarya</taxon>
        <taxon>Ascomycota</taxon>
        <taxon>Pezizomycotina</taxon>
        <taxon>Leotiomycetes</taxon>
        <taxon>Helotiales</taxon>
        <taxon>Drepanopezizaceae</taxon>
        <taxon>Diplocarpon</taxon>
    </lineage>
</organism>
<feature type="region of interest" description="Disordered" evidence="1">
    <location>
        <begin position="51"/>
        <end position="75"/>
    </location>
</feature>
<dbReference type="AlphaFoldDB" id="A0A218Z3Y6"/>